<reference evidence="1" key="1">
    <citation type="submission" date="2019-04" db="EMBL/GenBank/DDBJ databases">
        <title>Microbes associate with the intestines of laboratory mice.</title>
        <authorList>
            <person name="Navarre W."/>
            <person name="Wong E."/>
            <person name="Huang K."/>
            <person name="Tropini C."/>
            <person name="Ng K."/>
            <person name="Yu B."/>
        </authorList>
    </citation>
    <scope>NUCLEOTIDE SEQUENCE</scope>
    <source>
        <strain evidence="1">NM09_H32</strain>
    </source>
</reference>
<proteinExistence type="predicted"/>
<evidence type="ECO:0000313" key="1">
    <source>
        <dbReference type="EMBL" id="TGY64958.1"/>
    </source>
</evidence>
<accession>A0AC61R4R0</accession>
<dbReference type="EMBL" id="SRYG01000027">
    <property type="protein sequence ID" value="TGY64958.1"/>
    <property type="molecule type" value="Genomic_DNA"/>
</dbReference>
<organism evidence="1 2">
    <name type="scientific">Dubosiella muris</name>
    <dbReference type="NCBI Taxonomy" id="3038133"/>
    <lineage>
        <taxon>Bacteria</taxon>
        <taxon>Bacillati</taxon>
        <taxon>Bacillota</taxon>
        <taxon>Erysipelotrichia</taxon>
        <taxon>Erysipelotrichales</taxon>
        <taxon>Erysipelotrichaceae</taxon>
        <taxon>Dubosiella</taxon>
    </lineage>
</organism>
<keyword evidence="2" id="KW-1185">Reference proteome</keyword>
<name>A0AC61R4R0_9FIRM</name>
<dbReference type="Proteomes" id="UP000308836">
    <property type="component" value="Unassembled WGS sequence"/>
</dbReference>
<comment type="caution">
    <text evidence="1">The sequence shown here is derived from an EMBL/GenBank/DDBJ whole genome shotgun (WGS) entry which is preliminary data.</text>
</comment>
<evidence type="ECO:0000313" key="2">
    <source>
        <dbReference type="Proteomes" id="UP000308836"/>
    </source>
</evidence>
<gene>
    <name evidence="1" type="ORF">E5336_10950</name>
</gene>
<sequence>MRKKNLEQVIVQTAYRLFEEKGFENVSVMDICDACDITKPTFYKHVNSKEDLLSYFFQTMTSKIPEDWYKYSDETNFWEKIRTGFCFFLEHVQSIGIDMYTATFIANLRSYKGTFEDIPSFKAEMLDLIRMGQETGQILNESSPEELYACGVALSIGYGGYWCFLNDPDHDLILDFVNGLRNSFMVDLNYTDPRFYRQPAKERP</sequence>
<protein>
    <submittedName>
        <fullName evidence="1">TetR/AcrR family transcriptional regulator</fullName>
    </submittedName>
</protein>